<evidence type="ECO:0000256" key="3">
    <source>
        <dbReference type="ARBA" id="ARBA00022884"/>
    </source>
</evidence>
<evidence type="ECO:0000313" key="11">
    <source>
        <dbReference type="EMBL" id="CAF4251736.1"/>
    </source>
</evidence>
<dbReference type="AlphaFoldDB" id="A0A820EP85"/>
<dbReference type="InterPro" id="IPR050666">
    <property type="entry name" value="ESRP"/>
</dbReference>
<dbReference type="EMBL" id="CAJOBO010000580">
    <property type="protein sequence ID" value="CAF4251736.1"/>
    <property type="molecule type" value="Genomic_DNA"/>
</dbReference>
<evidence type="ECO:0000256" key="6">
    <source>
        <dbReference type="PROSITE-ProRule" id="PRU00192"/>
    </source>
</evidence>
<dbReference type="Pfam" id="PF00018">
    <property type="entry name" value="SH3_1"/>
    <property type="match status" value="1"/>
</dbReference>
<keyword evidence="14" id="KW-1185">Reference proteome</keyword>
<dbReference type="PANTHER" id="PTHR13976">
    <property type="entry name" value="HETEROGENEOUS NUCLEAR RIBONUCLEOPROTEIN-RELATED"/>
    <property type="match status" value="1"/>
</dbReference>
<feature type="region of interest" description="Disordered" evidence="7">
    <location>
        <begin position="212"/>
        <end position="251"/>
    </location>
</feature>
<dbReference type="Gene3D" id="3.30.70.330">
    <property type="match status" value="3"/>
</dbReference>
<dbReference type="InterPro" id="IPR035979">
    <property type="entry name" value="RBD_domain_sf"/>
</dbReference>
<dbReference type="SMART" id="SM00326">
    <property type="entry name" value="SH3"/>
    <property type="match status" value="1"/>
</dbReference>
<evidence type="ECO:0000259" key="10">
    <source>
        <dbReference type="PROSITE" id="PS50102"/>
    </source>
</evidence>
<dbReference type="Proteomes" id="UP000663873">
    <property type="component" value="Unassembled WGS sequence"/>
</dbReference>
<dbReference type="PRINTS" id="PR00401">
    <property type="entry name" value="SH2DOMAIN"/>
</dbReference>
<protein>
    <submittedName>
        <fullName evidence="11">Uncharacterized protein</fullName>
    </submittedName>
</protein>
<comment type="caution">
    <text evidence="11">The sequence shown here is derived from an EMBL/GenBank/DDBJ whole genome shotgun (WGS) entry which is preliminary data.</text>
</comment>
<dbReference type="SUPFAM" id="SSF55550">
    <property type="entry name" value="SH2 domain"/>
    <property type="match status" value="1"/>
</dbReference>
<evidence type="ECO:0000313" key="14">
    <source>
        <dbReference type="Proteomes" id="UP000663873"/>
    </source>
</evidence>
<evidence type="ECO:0000256" key="1">
    <source>
        <dbReference type="ARBA" id="ARBA00022443"/>
    </source>
</evidence>
<dbReference type="PROSITE" id="PS50102">
    <property type="entry name" value="RRM"/>
    <property type="match status" value="2"/>
</dbReference>
<dbReference type="GO" id="GO:0003723">
    <property type="term" value="F:RNA binding"/>
    <property type="evidence" value="ECO:0007669"/>
    <property type="project" value="UniProtKB-UniRule"/>
</dbReference>
<dbReference type="Gene3D" id="2.30.30.40">
    <property type="entry name" value="SH3 Domains"/>
    <property type="match status" value="1"/>
</dbReference>
<gene>
    <name evidence="11" type="ORF">HFQ381_LOCUS10496</name>
    <name evidence="12" type="ORF">UJA718_LOCUS12377</name>
</gene>
<evidence type="ECO:0000256" key="5">
    <source>
        <dbReference type="PROSITE-ProRule" id="PRU00191"/>
    </source>
</evidence>
<dbReference type="PROSITE" id="PS50002">
    <property type="entry name" value="SH3"/>
    <property type="match status" value="1"/>
</dbReference>
<keyword evidence="3 4" id="KW-0694">RNA-binding</keyword>
<evidence type="ECO:0000259" key="9">
    <source>
        <dbReference type="PROSITE" id="PS50002"/>
    </source>
</evidence>
<sequence length="555" mass="63411">MMNGSYDTSKFVVRLRGLPWNTSQSEVIKFLGGCKIRRLQFVTNDQGRSTGECFVILETKEDVNLAKSFDKNMLGTRYIEIFESNHDAMSDMLRKYNSDYNANHPPNPENNLSSNDNWQEPAVRLRGLPYHATKSDISKFFDGLDIAQNGIHISSSKPAGEAFVAFVNMDNALRALEFNRMNMGHRYIEVFKSTYGEARASILNDTQMMVRQKTGGPVQRQGSDTNNTGNNNNNNNNNNNDNSCNINQYSNIPPASNNYNIDTRNGNNYPMVHNESGPVKRSLCASFTMKLRGVPFEATEQDVYDFFNPIMPIRVEQENAVRIRASTWYVEFGSREEANEAMTYDRKYMGSRYIELLPLYDDSTRSKRNHRLNGMNDVIGKKLTTDRSFVVPDFNAADEDSWLFEDFSRDDAINTLQTQLDGTFLVRPSGTIKGDLVLCVKEGSKVSHYIINVTQEPSPAIYKIGDKTFSSMKELLTFYKQRLLDTSPLVRIHPKLRVRTKYKFDGKDEEDLPFKKGQILMIIKKVEPLWWFARNSAGDTGMIPANYVDYIQDEV</sequence>
<feature type="domain" description="SH2" evidence="8">
    <location>
        <begin position="402"/>
        <end position="495"/>
    </location>
</feature>
<evidence type="ECO:0000313" key="12">
    <source>
        <dbReference type="EMBL" id="CAF4296831.1"/>
    </source>
</evidence>
<evidence type="ECO:0000256" key="7">
    <source>
        <dbReference type="SAM" id="MobiDB-lite"/>
    </source>
</evidence>
<reference evidence="11" key="1">
    <citation type="submission" date="2021-02" db="EMBL/GenBank/DDBJ databases">
        <authorList>
            <person name="Nowell W R."/>
        </authorList>
    </citation>
    <scope>NUCLEOTIDE SEQUENCE</scope>
</reference>
<name>A0A820EP85_9BILA</name>
<dbReference type="SUPFAM" id="SSF54928">
    <property type="entry name" value="RNA-binding domain, RBD"/>
    <property type="match status" value="3"/>
</dbReference>
<dbReference type="EMBL" id="CAJOBP010001599">
    <property type="protein sequence ID" value="CAF4296831.1"/>
    <property type="molecule type" value="Genomic_DNA"/>
</dbReference>
<dbReference type="InterPro" id="IPR036028">
    <property type="entry name" value="SH3-like_dom_sf"/>
</dbReference>
<feature type="domain" description="RRM" evidence="10">
    <location>
        <begin position="287"/>
        <end position="356"/>
    </location>
</feature>
<keyword evidence="1 6" id="KW-0728">SH3 domain</keyword>
<dbReference type="InterPro" id="IPR000980">
    <property type="entry name" value="SH2"/>
</dbReference>
<dbReference type="Proteomes" id="UP000663851">
    <property type="component" value="Unassembled WGS sequence"/>
</dbReference>
<evidence type="ECO:0000256" key="4">
    <source>
        <dbReference type="PROSITE-ProRule" id="PRU00176"/>
    </source>
</evidence>
<dbReference type="SMART" id="SM00360">
    <property type="entry name" value="RRM"/>
    <property type="match status" value="3"/>
</dbReference>
<dbReference type="Pfam" id="PF00076">
    <property type="entry name" value="RRM_1"/>
    <property type="match status" value="2"/>
</dbReference>
<keyword evidence="2" id="KW-0677">Repeat</keyword>
<keyword evidence="5" id="KW-0727">SH2 domain</keyword>
<dbReference type="InterPro" id="IPR000504">
    <property type="entry name" value="RRM_dom"/>
</dbReference>
<dbReference type="PROSITE" id="PS50001">
    <property type="entry name" value="SH2"/>
    <property type="match status" value="1"/>
</dbReference>
<feature type="domain" description="RRM" evidence="10">
    <location>
        <begin position="121"/>
        <end position="195"/>
    </location>
</feature>
<dbReference type="Pfam" id="PF00017">
    <property type="entry name" value="SH2"/>
    <property type="match status" value="1"/>
</dbReference>
<proteinExistence type="predicted"/>
<feature type="compositionally biased region" description="Low complexity" evidence="7">
    <location>
        <begin position="226"/>
        <end position="247"/>
    </location>
</feature>
<feature type="domain" description="SH3" evidence="9">
    <location>
        <begin position="493"/>
        <end position="553"/>
    </location>
</feature>
<dbReference type="PRINTS" id="PR00452">
    <property type="entry name" value="SH3DOMAIN"/>
</dbReference>
<accession>A0A820EP85</accession>
<evidence type="ECO:0000259" key="8">
    <source>
        <dbReference type="PROSITE" id="PS50001"/>
    </source>
</evidence>
<dbReference type="InterPro" id="IPR012677">
    <property type="entry name" value="Nucleotide-bd_a/b_plait_sf"/>
</dbReference>
<dbReference type="SUPFAM" id="SSF50044">
    <property type="entry name" value="SH3-domain"/>
    <property type="match status" value="1"/>
</dbReference>
<dbReference type="InterPro" id="IPR001452">
    <property type="entry name" value="SH3_domain"/>
</dbReference>
<dbReference type="Gene3D" id="3.30.505.10">
    <property type="entry name" value="SH2 domain"/>
    <property type="match status" value="1"/>
</dbReference>
<organism evidence="11 13">
    <name type="scientific">Rotaria socialis</name>
    <dbReference type="NCBI Taxonomy" id="392032"/>
    <lineage>
        <taxon>Eukaryota</taxon>
        <taxon>Metazoa</taxon>
        <taxon>Spiralia</taxon>
        <taxon>Gnathifera</taxon>
        <taxon>Rotifera</taxon>
        <taxon>Eurotatoria</taxon>
        <taxon>Bdelloidea</taxon>
        <taxon>Philodinida</taxon>
        <taxon>Philodinidae</taxon>
        <taxon>Rotaria</taxon>
    </lineage>
</organism>
<dbReference type="CDD" id="cd12254">
    <property type="entry name" value="RRM_hnRNPH_ESRPs_RBM12_like"/>
    <property type="match status" value="2"/>
</dbReference>
<evidence type="ECO:0000256" key="2">
    <source>
        <dbReference type="ARBA" id="ARBA00022737"/>
    </source>
</evidence>
<evidence type="ECO:0000313" key="13">
    <source>
        <dbReference type="Proteomes" id="UP000663851"/>
    </source>
</evidence>
<dbReference type="InterPro" id="IPR036860">
    <property type="entry name" value="SH2_dom_sf"/>
</dbReference>
<dbReference type="SMART" id="SM00252">
    <property type="entry name" value="SH2"/>
    <property type="match status" value="1"/>
</dbReference>